<name>A0A8H6M5N7_9AGAR</name>
<dbReference type="OrthoDB" id="3893071at2759"/>
<proteinExistence type="predicted"/>
<sequence>MSTLTRADGLWFEDGNLILQAEQTLFRIYRGLLCARSSVFGDMFAFPPPAEGNMMFDGCPIVQTYDSAQDMGFFLRAVLDSDFFEAPPSQTTMPILEGVLRLSTKYDVRYLRQRAMSHLLTTYPTTLAGWKARDAARTIPSVENTPFVVLNLAREFDMPWLVPSVAYCISSHDINKTLDGAPWAGKTQAQGEGVVKLGWADIKMCVKGRNNILVRQNAMALSFAKGSRRAPNRAAAVSPAPSTTTSCPAPDQCAFMRFRCAEILSRWGTAGFLDFFDEQQEAFAPGFCEGCLEAFRGTCERASEEMWEALPGMFGLEEWEELERVRGFA</sequence>
<dbReference type="EMBL" id="JACGCI010000029">
    <property type="protein sequence ID" value="KAF6755690.1"/>
    <property type="molecule type" value="Genomic_DNA"/>
</dbReference>
<evidence type="ECO:0000313" key="2">
    <source>
        <dbReference type="Proteomes" id="UP000521943"/>
    </source>
</evidence>
<dbReference type="Gene3D" id="3.30.710.10">
    <property type="entry name" value="Potassium Channel Kv1.1, Chain A"/>
    <property type="match status" value="1"/>
</dbReference>
<organism evidence="1 2">
    <name type="scientific">Ephemerocybe angulata</name>
    <dbReference type="NCBI Taxonomy" id="980116"/>
    <lineage>
        <taxon>Eukaryota</taxon>
        <taxon>Fungi</taxon>
        <taxon>Dikarya</taxon>
        <taxon>Basidiomycota</taxon>
        <taxon>Agaricomycotina</taxon>
        <taxon>Agaricomycetes</taxon>
        <taxon>Agaricomycetidae</taxon>
        <taxon>Agaricales</taxon>
        <taxon>Agaricineae</taxon>
        <taxon>Psathyrellaceae</taxon>
        <taxon>Ephemerocybe</taxon>
    </lineage>
</organism>
<evidence type="ECO:0000313" key="1">
    <source>
        <dbReference type="EMBL" id="KAF6755690.1"/>
    </source>
</evidence>
<dbReference type="Proteomes" id="UP000521943">
    <property type="component" value="Unassembled WGS sequence"/>
</dbReference>
<dbReference type="InterPro" id="IPR011333">
    <property type="entry name" value="SKP1/BTB/POZ_sf"/>
</dbReference>
<accession>A0A8H6M5N7</accession>
<comment type="caution">
    <text evidence="1">The sequence shown here is derived from an EMBL/GenBank/DDBJ whole genome shotgun (WGS) entry which is preliminary data.</text>
</comment>
<keyword evidence="2" id="KW-1185">Reference proteome</keyword>
<gene>
    <name evidence="1" type="ORF">DFP72DRAFT_990048</name>
</gene>
<evidence type="ECO:0008006" key="3">
    <source>
        <dbReference type="Google" id="ProtNLM"/>
    </source>
</evidence>
<dbReference type="AlphaFoldDB" id="A0A8H6M5N7"/>
<reference evidence="1 2" key="1">
    <citation type="submission" date="2020-07" db="EMBL/GenBank/DDBJ databases">
        <title>Comparative genomics of pyrophilous fungi reveals a link between fire events and developmental genes.</title>
        <authorList>
            <consortium name="DOE Joint Genome Institute"/>
            <person name="Steindorff A.S."/>
            <person name="Carver A."/>
            <person name="Calhoun S."/>
            <person name="Stillman K."/>
            <person name="Liu H."/>
            <person name="Lipzen A."/>
            <person name="Pangilinan J."/>
            <person name="Labutti K."/>
            <person name="Bruns T.D."/>
            <person name="Grigoriev I.V."/>
        </authorList>
    </citation>
    <scope>NUCLEOTIDE SEQUENCE [LARGE SCALE GENOMIC DNA]</scope>
    <source>
        <strain evidence="1 2">CBS 144469</strain>
    </source>
</reference>
<protein>
    <recommendedName>
        <fullName evidence="3">BTB domain-containing protein</fullName>
    </recommendedName>
</protein>